<keyword evidence="3" id="KW-1185">Reference proteome</keyword>
<dbReference type="PIRSF" id="PIRSF012939">
    <property type="entry name" value="Transpt_NO3_Nar2"/>
    <property type="match status" value="1"/>
</dbReference>
<feature type="signal peptide" evidence="1">
    <location>
        <begin position="1"/>
        <end position="24"/>
    </location>
</feature>
<keyword evidence="1" id="KW-1133">Transmembrane helix</keyword>
<dbReference type="Pfam" id="PF16974">
    <property type="entry name" value="NAR2"/>
    <property type="match status" value="1"/>
</dbReference>
<keyword evidence="1" id="KW-0534">Nitrate assimilation</keyword>
<dbReference type="GO" id="GO:0042128">
    <property type="term" value="P:nitrate assimilation"/>
    <property type="evidence" value="ECO:0007669"/>
    <property type="project" value="UniProtKB-UniRule"/>
</dbReference>
<keyword evidence="1" id="KW-0732">Signal</keyword>
<protein>
    <recommendedName>
        <fullName evidence="1">High-affinity nitrate transporter</fullName>
    </recommendedName>
</protein>
<dbReference type="InterPro" id="IPR016605">
    <property type="entry name" value="Transptr_NO3_Nar2"/>
</dbReference>
<evidence type="ECO:0000256" key="1">
    <source>
        <dbReference type="PIRNR" id="PIRNR012939"/>
    </source>
</evidence>
<evidence type="ECO:0000313" key="3">
    <source>
        <dbReference type="Proteomes" id="UP001327560"/>
    </source>
</evidence>
<evidence type="ECO:0000313" key="2">
    <source>
        <dbReference type="EMBL" id="WOL11325.1"/>
    </source>
</evidence>
<reference evidence="2 3" key="1">
    <citation type="submission" date="2023-10" db="EMBL/GenBank/DDBJ databases">
        <title>Chromosome-scale genome assembly provides insights into flower coloration mechanisms of Canna indica.</title>
        <authorList>
            <person name="Li C."/>
        </authorList>
    </citation>
    <scope>NUCLEOTIDE SEQUENCE [LARGE SCALE GENOMIC DNA]</scope>
    <source>
        <tissue evidence="2">Flower</tissue>
    </source>
</reference>
<proteinExistence type="inferred from homology"/>
<name>A0AAQ3QKD9_9LILI</name>
<keyword evidence="1" id="KW-0472">Membrane</keyword>
<dbReference type="GO" id="GO:0015112">
    <property type="term" value="F:nitrate transmembrane transporter activity"/>
    <property type="evidence" value="ECO:0007669"/>
    <property type="project" value="TreeGrafter"/>
</dbReference>
<feature type="transmembrane region" description="Helical" evidence="1">
    <location>
        <begin position="176"/>
        <end position="195"/>
    </location>
</feature>
<organism evidence="2 3">
    <name type="scientific">Canna indica</name>
    <name type="common">Indian-shot</name>
    <dbReference type="NCBI Taxonomy" id="4628"/>
    <lineage>
        <taxon>Eukaryota</taxon>
        <taxon>Viridiplantae</taxon>
        <taxon>Streptophyta</taxon>
        <taxon>Embryophyta</taxon>
        <taxon>Tracheophyta</taxon>
        <taxon>Spermatophyta</taxon>
        <taxon>Magnoliopsida</taxon>
        <taxon>Liliopsida</taxon>
        <taxon>Zingiberales</taxon>
        <taxon>Cannaceae</taxon>
        <taxon>Canna</taxon>
    </lineage>
</organism>
<comment type="function">
    <text evidence="1">Involved in nitrate transport.</text>
</comment>
<dbReference type="AlphaFoldDB" id="A0AAQ3QKD9"/>
<accession>A0AAQ3QKD9</accession>
<gene>
    <name evidence="2" type="ORF">Cni_G20087</name>
</gene>
<comment type="similarity">
    <text evidence="1">Belongs to the NAR2 family.</text>
</comment>
<keyword evidence="1" id="KW-1003">Cell membrane</keyword>
<dbReference type="PANTHER" id="PTHR34806">
    <property type="entry name" value="HIGH-AFFINITY NITRATE TRANSPORTER 3.2"/>
    <property type="match status" value="1"/>
</dbReference>
<feature type="chain" id="PRO_5042675101" description="High-affinity nitrate transporter" evidence="1">
    <location>
        <begin position="25"/>
        <end position="202"/>
    </location>
</feature>
<sequence>MAGLISSQATVLLLLMCCVGSSMAVFFSSLPKTLIVTASPTPGQALYAGVDQINVTWSLNQSLPAGADSAYKKVKLLLCYPPVSQADRPWRKTEDHLQKDKTCQFKMVVQPYGRATRGSYVYTIERSIPTGTYFVRAYALDADDTQVAYGQTTDAKKTANLFDVVGISGRHASLDIAAASFSAFAVVALVFFFMLEKRKGKK</sequence>
<dbReference type="GO" id="GO:0010167">
    <property type="term" value="P:response to nitrate"/>
    <property type="evidence" value="ECO:0007669"/>
    <property type="project" value="UniProtKB-UniRule"/>
</dbReference>
<dbReference type="Proteomes" id="UP001327560">
    <property type="component" value="Chromosome 6"/>
</dbReference>
<dbReference type="PANTHER" id="PTHR34806:SF1">
    <property type="entry name" value="HIGH-AFFINITY NITRATE TRANSPORTER 3.1"/>
    <property type="match status" value="1"/>
</dbReference>
<keyword evidence="1" id="KW-0812">Transmembrane</keyword>
<dbReference type="EMBL" id="CP136895">
    <property type="protein sequence ID" value="WOL11325.1"/>
    <property type="molecule type" value="Genomic_DNA"/>
</dbReference>
<dbReference type="GO" id="GO:0005886">
    <property type="term" value="C:plasma membrane"/>
    <property type="evidence" value="ECO:0007669"/>
    <property type="project" value="UniProtKB-UniRule"/>
</dbReference>